<sequence length="611" mass="69327">MEPSNNNCNLYNGLLLDHLRREIRVLVIHKGGSNDPVECSLKIVSLDEVPSCFDALSYVWGNPNETKNIIVNRVSVAVTKSLAKALGELRDHSVSRDQVFDQPSLTIWIDAICINQDDLSERAQQVQMMGDIYSSAKHVVIWLGDGDKHTDFALDIMNSANFQEGLSDLATSRRQPSQEEIMVDVIFKQILCKREWWQRVWVRQEFILATKEPVFCCGAKLISWGCLLYCFLSLPRSWNYPDAANRWDDCRQEVASSLIDGDANNGIHPMSLHHIRESFQQRGSLSVCDVFRNLIRSCKATNPLDFVYGAVGLLEQRDRDQITIDYKMEPMQIYQQVGYLLWKEHTDQTLSELLPILDFHGTDDGFPSWVPDFASQPIRGWRDHRTLQATRSWRKQTSNPFGSSPDVLVLQGLMIDVVENVVVTPYEFCDVEEIAPVLRDIEEVLLEAITRFIPPHDPLETLTELKHQESVLQTLTKSAVETGDLFPGLDDEQVWARLLGRGTRSSEIASEIASGESGDLFRRLAIMLKGKFLGRKVLITEAGFVGIGVPQIEVGDVITFIFGTTAPLVLRPYRGNYRIVGCAYVSGLMDLDLLDRYSDRMTYRRAFFNIT</sequence>
<comment type="caution">
    <text evidence="2">The sequence shown here is derived from an EMBL/GenBank/DDBJ whole genome shotgun (WGS) entry which is preliminary data.</text>
</comment>
<dbReference type="OrthoDB" id="3557394at2759"/>
<reference evidence="2" key="1">
    <citation type="journal article" date="2020" name="BMC Genomics">
        <title>Correction to: Identification and distribution of gene clusters required for synthesis of sphingolipid metabolism inhibitors in diverse species of the filamentous fungus Fusarium.</title>
        <authorList>
            <person name="Kim H.S."/>
            <person name="Lohmar J.M."/>
            <person name="Busman M."/>
            <person name="Brown D.W."/>
            <person name="Naumann T.A."/>
            <person name="Divon H.H."/>
            <person name="Lysoe E."/>
            <person name="Uhlig S."/>
            <person name="Proctor R.H."/>
        </authorList>
    </citation>
    <scope>NUCLEOTIDE SEQUENCE</scope>
    <source>
        <strain evidence="2">NRRL 20472</strain>
    </source>
</reference>
<keyword evidence="3" id="KW-1185">Reference proteome</keyword>
<dbReference type="Pfam" id="PF26639">
    <property type="entry name" value="Het-6_barrel"/>
    <property type="match status" value="1"/>
</dbReference>
<dbReference type="EMBL" id="JABEXW010001232">
    <property type="protein sequence ID" value="KAF4945479.1"/>
    <property type="molecule type" value="Genomic_DNA"/>
</dbReference>
<dbReference type="Proteomes" id="UP000622797">
    <property type="component" value="Unassembled WGS sequence"/>
</dbReference>
<organism evidence="2 3">
    <name type="scientific">Fusarium sarcochroum</name>
    <dbReference type="NCBI Taxonomy" id="1208366"/>
    <lineage>
        <taxon>Eukaryota</taxon>
        <taxon>Fungi</taxon>
        <taxon>Dikarya</taxon>
        <taxon>Ascomycota</taxon>
        <taxon>Pezizomycotina</taxon>
        <taxon>Sordariomycetes</taxon>
        <taxon>Hypocreomycetidae</taxon>
        <taxon>Hypocreales</taxon>
        <taxon>Nectriaceae</taxon>
        <taxon>Fusarium</taxon>
        <taxon>Fusarium lateritium species complex</taxon>
    </lineage>
</organism>
<dbReference type="PANTHER" id="PTHR24148">
    <property type="entry name" value="ANKYRIN REPEAT DOMAIN-CONTAINING PROTEIN 39 HOMOLOG-RELATED"/>
    <property type="match status" value="1"/>
</dbReference>
<dbReference type="AlphaFoldDB" id="A0A8H4STX7"/>
<dbReference type="InterPro" id="IPR052895">
    <property type="entry name" value="HetReg/Transcr_Mod"/>
</dbReference>
<reference evidence="2" key="2">
    <citation type="submission" date="2020-05" db="EMBL/GenBank/DDBJ databases">
        <authorList>
            <person name="Kim H.-S."/>
            <person name="Proctor R.H."/>
            <person name="Brown D.W."/>
        </authorList>
    </citation>
    <scope>NUCLEOTIDE SEQUENCE</scope>
    <source>
        <strain evidence="2">NRRL 20472</strain>
    </source>
</reference>
<evidence type="ECO:0000313" key="2">
    <source>
        <dbReference type="EMBL" id="KAF4945479.1"/>
    </source>
</evidence>
<dbReference type="InterPro" id="IPR010730">
    <property type="entry name" value="HET"/>
</dbReference>
<accession>A0A8H4STX7</accession>
<dbReference type="Pfam" id="PF06985">
    <property type="entry name" value="HET"/>
    <property type="match status" value="1"/>
</dbReference>
<evidence type="ECO:0000259" key="1">
    <source>
        <dbReference type="Pfam" id="PF06985"/>
    </source>
</evidence>
<proteinExistence type="predicted"/>
<name>A0A8H4STX7_9HYPO</name>
<feature type="domain" description="Heterokaryon incompatibility" evidence="1">
    <location>
        <begin position="53"/>
        <end position="205"/>
    </location>
</feature>
<dbReference type="PANTHER" id="PTHR24148:SF73">
    <property type="entry name" value="HET DOMAIN PROTEIN (AFU_ORTHOLOGUE AFUA_8G01020)"/>
    <property type="match status" value="1"/>
</dbReference>
<gene>
    <name evidence="2" type="ORF">FSARC_14417</name>
</gene>
<evidence type="ECO:0000313" key="3">
    <source>
        <dbReference type="Proteomes" id="UP000622797"/>
    </source>
</evidence>
<protein>
    <recommendedName>
        <fullName evidence="1">Heterokaryon incompatibility domain-containing protein</fullName>
    </recommendedName>
</protein>